<dbReference type="InterPro" id="IPR036554">
    <property type="entry name" value="GHMP_kinase_C_sf"/>
</dbReference>
<dbReference type="GO" id="GO:0050201">
    <property type="term" value="F:fucokinase activity"/>
    <property type="evidence" value="ECO:0007669"/>
    <property type="project" value="TreeGrafter"/>
</dbReference>
<organism evidence="8 9">
    <name type="scientific">Dysgonomonas hofstadii</name>
    <dbReference type="NCBI Taxonomy" id="637886"/>
    <lineage>
        <taxon>Bacteria</taxon>
        <taxon>Pseudomonadati</taxon>
        <taxon>Bacteroidota</taxon>
        <taxon>Bacteroidia</taxon>
        <taxon>Bacteroidales</taxon>
        <taxon>Dysgonomonadaceae</taxon>
        <taxon>Dysgonomonas</taxon>
    </lineage>
</organism>
<evidence type="ECO:0000256" key="5">
    <source>
        <dbReference type="ARBA" id="ARBA00038121"/>
    </source>
</evidence>
<keyword evidence="4" id="KW-0067">ATP-binding</keyword>
<evidence type="ECO:0000256" key="3">
    <source>
        <dbReference type="ARBA" id="ARBA00022777"/>
    </source>
</evidence>
<evidence type="ECO:0000259" key="6">
    <source>
        <dbReference type="Pfam" id="PF00288"/>
    </source>
</evidence>
<evidence type="ECO:0000256" key="1">
    <source>
        <dbReference type="ARBA" id="ARBA00022679"/>
    </source>
</evidence>
<dbReference type="Pfam" id="PF00288">
    <property type="entry name" value="GHMP_kinases_N"/>
    <property type="match status" value="1"/>
</dbReference>
<dbReference type="EMBL" id="JACIEP010000006">
    <property type="protein sequence ID" value="MBB4036145.1"/>
    <property type="molecule type" value="Genomic_DNA"/>
</dbReference>
<dbReference type="AlphaFoldDB" id="A0A840CTE0"/>
<keyword evidence="1 8" id="KW-0808">Transferase</keyword>
<dbReference type="InterPro" id="IPR013750">
    <property type="entry name" value="GHMP_kinase_C_dom"/>
</dbReference>
<dbReference type="InterPro" id="IPR052203">
    <property type="entry name" value="GHMP_Kinase-Related"/>
</dbReference>
<dbReference type="EC" id="2.7.1.168" evidence="8"/>
<dbReference type="Pfam" id="PF08544">
    <property type="entry name" value="GHMP_kinases_C"/>
    <property type="match status" value="1"/>
</dbReference>
<comment type="similarity">
    <text evidence="5">Belongs to the GHMP kinase family.</text>
</comment>
<evidence type="ECO:0000259" key="7">
    <source>
        <dbReference type="Pfam" id="PF08544"/>
    </source>
</evidence>
<dbReference type="InterPro" id="IPR020568">
    <property type="entry name" value="Ribosomal_Su5_D2-typ_SF"/>
</dbReference>
<dbReference type="PANTHER" id="PTHR32463">
    <property type="entry name" value="L-FUCOSE KINASE"/>
    <property type="match status" value="1"/>
</dbReference>
<evidence type="ECO:0000256" key="4">
    <source>
        <dbReference type="ARBA" id="ARBA00022840"/>
    </source>
</evidence>
<dbReference type="InterPro" id="IPR006204">
    <property type="entry name" value="GHMP_kinase_N_dom"/>
</dbReference>
<dbReference type="SUPFAM" id="SSF55060">
    <property type="entry name" value="GHMP Kinase, C-terminal domain"/>
    <property type="match status" value="1"/>
</dbReference>
<keyword evidence="2" id="KW-0547">Nucleotide-binding</keyword>
<evidence type="ECO:0000256" key="2">
    <source>
        <dbReference type="ARBA" id="ARBA00022741"/>
    </source>
</evidence>
<dbReference type="PIRSF" id="PIRSF036406">
    <property type="entry name" value="Hept_kin"/>
    <property type="match status" value="1"/>
</dbReference>
<dbReference type="InterPro" id="IPR001174">
    <property type="entry name" value="HddA/FKP"/>
</dbReference>
<comment type="caution">
    <text evidence="8">The sequence shown here is derived from an EMBL/GenBank/DDBJ whole genome shotgun (WGS) entry which is preliminary data.</text>
</comment>
<sequence>MKIIRSKAPFRLGLAGGGTDVSPYSDLYGGCILNATISLYAYANIEPRNDSKIIFRIPQTNEEYIFDSALELPILNDKADLMKGIYNRIVKDFVNKPLAFTLTCALEAPFGSGLGTSSTLAVAILGAYTEWLALPLGEYDLAYLAYLIERIDLNQAGGKQDQYSAAFGGFNFMEFYADDKVIVNPLRVRNETINELSNNLLLYYTNSSRNSGSIIEKQQKNVKEQKSKSLEAMHQIKQQAYEIKEAVLKNNLDEIGHILHRGWSHKREMAEGITTPFFEELYETAIKAGSIGGKISGAGGGGYVFFYCPGNTRFEVAKALEKLGGKVQPYSFTKKGLETWHIK</sequence>
<dbReference type="Proteomes" id="UP000555103">
    <property type="component" value="Unassembled WGS sequence"/>
</dbReference>
<name>A0A840CTE0_9BACT</name>
<dbReference type="PRINTS" id="PR00960">
    <property type="entry name" value="LMBPPROTEIN"/>
</dbReference>
<dbReference type="InterPro" id="IPR014606">
    <property type="entry name" value="Heptose_7-P_kinase"/>
</dbReference>
<accession>A0A840CTE0</accession>
<evidence type="ECO:0000313" key="8">
    <source>
        <dbReference type="EMBL" id="MBB4036145.1"/>
    </source>
</evidence>
<proteinExistence type="inferred from homology"/>
<feature type="domain" description="GHMP kinase C-terminal" evidence="7">
    <location>
        <begin position="244"/>
        <end position="322"/>
    </location>
</feature>
<protein>
    <submittedName>
        <fullName evidence="8">D-glycero-alpha-D-manno-heptose-7-phosphate kinase</fullName>
        <ecNumber evidence="8">2.7.1.168</ecNumber>
    </submittedName>
</protein>
<dbReference type="Gene3D" id="3.30.230.120">
    <property type="match status" value="1"/>
</dbReference>
<dbReference type="RefSeq" id="WP_183307055.1">
    <property type="nucleotide sequence ID" value="NZ_JACIEP010000006.1"/>
</dbReference>
<dbReference type="SUPFAM" id="SSF54211">
    <property type="entry name" value="Ribosomal protein S5 domain 2-like"/>
    <property type="match status" value="1"/>
</dbReference>
<dbReference type="PANTHER" id="PTHR32463:SF0">
    <property type="entry name" value="L-FUCOSE KINASE"/>
    <property type="match status" value="1"/>
</dbReference>
<keyword evidence="3 8" id="KW-0418">Kinase</keyword>
<feature type="domain" description="GHMP kinase N-terminal" evidence="6">
    <location>
        <begin position="84"/>
        <end position="169"/>
    </location>
</feature>
<dbReference type="GO" id="GO:0042352">
    <property type="term" value="P:GDP-L-fucose salvage"/>
    <property type="evidence" value="ECO:0007669"/>
    <property type="project" value="TreeGrafter"/>
</dbReference>
<reference evidence="8 9" key="1">
    <citation type="submission" date="2020-08" db="EMBL/GenBank/DDBJ databases">
        <title>Genomic Encyclopedia of Type Strains, Phase IV (KMG-IV): sequencing the most valuable type-strain genomes for metagenomic binning, comparative biology and taxonomic classification.</title>
        <authorList>
            <person name="Goeker M."/>
        </authorList>
    </citation>
    <scope>NUCLEOTIDE SEQUENCE [LARGE SCALE GENOMIC DNA]</scope>
    <source>
        <strain evidence="8 9">DSM 104969</strain>
    </source>
</reference>
<gene>
    <name evidence="8" type="ORF">GGR21_002046</name>
</gene>
<dbReference type="GO" id="GO:0005524">
    <property type="term" value="F:ATP binding"/>
    <property type="evidence" value="ECO:0007669"/>
    <property type="project" value="UniProtKB-KW"/>
</dbReference>
<keyword evidence="9" id="KW-1185">Reference proteome</keyword>
<evidence type="ECO:0000313" key="9">
    <source>
        <dbReference type="Proteomes" id="UP000555103"/>
    </source>
</evidence>